<reference evidence="3" key="1">
    <citation type="submission" date="2016-06" db="EMBL/GenBank/DDBJ databases">
        <authorList>
            <person name="de Vries S.P.W."/>
            <person name="Hadjirin N.F."/>
            <person name="Lay E.M."/>
            <person name="Zadoks R.N."/>
            <person name="Peacock S.J."/>
            <person name="Parkhill J."/>
            <person name="Grant A.J."/>
            <person name="Mcdougall S."/>
            <person name="Holmes M.A."/>
        </authorList>
    </citation>
    <scope>NUCLEOTIDE SEQUENCE [LARGE SCALE GENOMIC DNA]</scope>
    <source>
        <strain evidence="3">NZ1587</strain>
    </source>
</reference>
<dbReference type="AlphaFoldDB" id="A0A1L8MKY4"/>
<protein>
    <recommendedName>
        <fullName evidence="4">Peptidase M50 domain-containing protein</fullName>
    </recommendedName>
</protein>
<name>A0A1L8MKY4_9STRE</name>
<keyword evidence="1" id="KW-1133">Transmembrane helix</keyword>
<accession>A0A1L8MKY4</accession>
<evidence type="ECO:0000256" key="1">
    <source>
        <dbReference type="SAM" id="Phobius"/>
    </source>
</evidence>
<dbReference type="InterPro" id="IPR021683">
    <property type="entry name" value="DUF3267"/>
</dbReference>
<keyword evidence="1" id="KW-0812">Transmembrane</keyword>
<feature type="transmembrane region" description="Helical" evidence="1">
    <location>
        <begin position="6"/>
        <end position="24"/>
    </location>
</feature>
<evidence type="ECO:0008006" key="4">
    <source>
        <dbReference type="Google" id="ProtNLM"/>
    </source>
</evidence>
<evidence type="ECO:0000313" key="3">
    <source>
        <dbReference type="Proteomes" id="UP000182015"/>
    </source>
</evidence>
<feature type="transmembrane region" description="Helical" evidence="1">
    <location>
        <begin position="63"/>
        <end position="86"/>
    </location>
</feature>
<evidence type="ECO:0000313" key="2">
    <source>
        <dbReference type="EMBL" id="OJF71434.1"/>
    </source>
</evidence>
<organism evidence="2 3">
    <name type="scientific">Streptococcus bovimastitidis</name>
    <dbReference type="NCBI Taxonomy" id="1856638"/>
    <lineage>
        <taxon>Bacteria</taxon>
        <taxon>Bacillati</taxon>
        <taxon>Bacillota</taxon>
        <taxon>Bacilli</taxon>
        <taxon>Lactobacillales</taxon>
        <taxon>Streptococcaceae</taxon>
        <taxon>Streptococcus</taxon>
    </lineage>
</organism>
<dbReference type="STRING" id="1856638.A9Q68_09650"/>
<comment type="caution">
    <text evidence="2">The sequence shown here is derived from an EMBL/GenBank/DDBJ whole genome shotgun (WGS) entry which is preliminary data.</text>
</comment>
<gene>
    <name evidence="2" type="ORF">A9Q68_09650</name>
</gene>
<dbReference type="Pfam" id="PF11667">
    <property type="entry name" value="DUF3267"/>
    <property type="match status" value="1"/>
</dbReference>
<dbReference type="OrthoDB" id="2243472at2"/>
<dbReference type="Proteomes" id="UP000182015">
    <property type="component" value="Unassembled WGS sequence"/>
</dbReference>
<keyword evidence="1" id="KW-0472">Membrane</keyword>
<dbReference type="EMBL" id="LZDD01000003">
    <property type="protein sequence ID" value="OJF71434.1"/>
    <property type="molecule type" value="Genomic_DNA"/>
</dbReference>
<proteinExistence type="predicted"/>
<keyword evidence="3" id="KW-1185">Reference proteome</keyword>
<dbReference type="RefSeq" id="WP_071794495.1">
    <property type="nucleotide sequence ID" value="NZ_LZDD01000003.1"/>
</dbReference>
<sequence length="122" mass="13891">MEETKIIVLTFLLFSVITLLLVILHESFHFLTAYLLNLSPEIKFNFCCPSIKYQNQESNFKNLLVSALSPIIIIGLGVILQDYSIYGFYTKVLCFSNIINLFPVTSDGEVILISIIRLVKKI</sequence>